<dbReference type="PROSITE" id="PS50259">
    <property type="entry name" value="G_PROTEIN_RECEP_F3_4"/>
    <property type="match status" value="1"/>
</dbReference>
<reference evidence="14 15" key="1">
    <citation type="submission" date="2020-10" db="EMBL/GenBank/DDBJ databases">
        <title>Pygocentrus nattereri (red-bellied piranha) genome, fPygNat1, primary haplotype.</title>
        <authorList>
            <person name="Myers G."/>
            <person name="Meyer A."/>
            <person name="Karagic N."/>
            <person name="Pippel M."/>
            <person name="Winkler S."/>
            <person name="Tracey A."/>
            <person name="Wood J."/>
            <person name="Formenti G."/>
            <person name="Howe K."/>
            <person name="Fedrigo O."/>
            <person name="Jarvis E.D."/>
        </authorList>
    </citation>
    <scope>NUCLEOTIDE SEQUENCE [LARGE SCALE GENOMIC DNA]</scope>
</reference>
<evidence type="ECO:0000313" key="15">
    <source>
        <dbReference type="Proteomes" id="UP001501920"/>
    </source>
</evidence>
<evidence type="ECO:0000259" key="13">
    <source>
        <dbReference type="PROSITE" id="PS50259"/>
    </source>
</evidence>
<dbReference type="PRINTS" id="PR01176">
    <property type="entry name" value="GABABRECEPTR"/>
</dbReference>
<evidence type="ECO:0000256" key="1">
    <source>
        <dbReference type="ARBA" id="ARBA00004141"/>
    </source>
</evidence>
<dbReference type="GO" id="GO:0007214">
    <property type="term" value="P:gamma-aminobutyric acid signaling pathway"/>
    <property type="evidence" value="ECO:0007669"/>
    <property type="project" value="TreeGrafter"/>
</dbReference>
<feature type="compositionally biased region" description="Basic residues" evidence="11">
    <location>
        <begin position="730"/>
        <end position="748"/>
    </location>
</feature>
<dbReference type="GeneTree" id="ENSGT00940000159755"/>
<dbReference type="InterPro" id="IPR017978">
    <property type="entry name" value="GPCR_3_C"/>
</dbReference>
<dbReference type="InterPro" id="IPR002455">
    <property type="entry name" value="GPCR3_GABA-B"/>
</dbReference>
<feature type="transmembrane region" description="Helical" evidence="12">
    <location>
        <begin position="169"/>
        <end position="191"/>
    </location>
</feature>
<feature type="compositionally biased region" description="Low complexity" evidence="11">
    <location>
        <begin position="764"/>
        <end position="775"/>
    </location>
</feature>
<evidence type="ECO:0000256" key="12">
    <source>
        <dbReference type="SAM" id="Phobius"/>
    </source>
</evidence>
<feature type="compositionally biased region" description="Low complexity" evidence="11">
    <location>
        <begin position="795"/>
        <end position="804"/>
    </location>
</feature>
<feature type="region of interest" description="Disordered" evidence="11">
    <location>
        <begin position="399"/>
        <end position="494"/>
    </location>
</feature>
<comment type="similarity">
    <text evidence="2">Belongs to the G-protein coupled receptor 3 family. GABA-B receptor subfamily.</text>
</comment>
<feature type="transmembrane region" description="Helical" evidence="12">
    <location>
        <begin position="264"/>
        <end position="289"/>
    </location>
</feature>
<feature type="compositionally biased region" description="Polar residues" evidence="11">
    <location>
        <begin position="693"/>
        <end position="708"/>
    </location>
</feature>
<evidence type="ECO:0000256" key="9">
    <source>
        <dbReference type="ARBA" id="ARBA00023224"/>
    </source>
</evidence>
<keyword evidence="3 12" id="KW-0812">Transmembrane</keyword>
<keyword evidence="10" id="KW-0175">Coiled coil</keyword>
<dbReference type="Pfam" id="PF00003">
    <property type="entry name" value="7tm_3"/>
    <property type="match status" value="1"/>
</dbReference>
<dbReference type="GO" id="GO:0035677">
    <property type="term" value="P:posterior lateral line neuromast hair cell development"/>
    <property type="evidence" value="ECO:0007669"/>
    <property type="project" value="Ensembl"/>
</dbReference>
<name>A0A3B4CVI9_PYGNA</name>
<dbReference type="OrthoDB" id="411630at2759"/>
<feature type="region of interest" description="Disordered" evidence="11">
    <location>
        <begin position="650"/>
        <end position="775"/>
    </location>
</feature>
<evidence type="ECO:0000313" key="14">
    <source>
        <dbReference type="Ensembl" id="ENSPNAP00000015400.1"/>
    </source>
</evidence>
<reference evidence="14" key="2">
    <citation type="submission" date="2025-08" db="UniProtKB">
        <authorList>
            <consortium name="Ensembl"/>
        </authorList>
    </citation>
    <scope>IDENTIFICATION</scope>
</reference>
<keyword evidence="7" id="KW-0675">Receptor</keyword>
<evidence type="ECO:0000256" key="5">
    <source>
        <dbReference type="ARBA" id="ARBA00023040"/>
    </source>
</evidence>
<dbReference type="CTD" id="165829"/>
<feature type="transmembrane region" description="Helical" evidence="12">
    <location>
        <begin position="229"/>
        <end position="252"/>
    </location>
</feature>
<feature type="region of interest" description="Disordered" evidence="11">
    <location>
        <begin position="790"/>
        <end position="816"/>
    </location>
</feature>
<gene>
    <name evidence="14" type="primary">GPR156</name>
</gene>
<keyword evidence="4 12" id="KW-1133">Transmembrane helix</keyword>
<evidence type="ECO:0000256" key="7">
    <source>
        <dbReference type="ARBA" id="ARBA00023170"/>
    </source>
</evidence>
<evidence type="ECO:0000256" key="10">
    <source>
        <dbReference type="SAM" id="Coils"/>
    </source>
</evidence>
<dbReference type="Proteomes" id="UP001501920">
    <property type="component" value="Chromosome 6"/>
</dbReference>
<organism evidence="14 15">
    <name type="scientific">Pygocentrus nattereri</name>
    <name type="common">Red-bellied piranha</name>
    <dbReference type="NCBI Taxonomy" id="42514"/>
    <lineage>
        <taxon>Eukaryota</taxon>
        <taxon>Metazoa</taxon>
        <taxon>Chordata</taxon>
        <taxon>Craniata</taxon>
        <taxon>Vertebrata</taxon>
        <taxon>Euteleostomi</taxon>
        <taxon>Actinopterygii</taxon>
        <taxon>Neopterygii</taxon>
        <taxon>Teleostei</taxon>
        <taxon>Ostariophysi</taxon>
        <taxon>Characiformes</taxon>
        <taxon>Characoidei</taxon>
        <taxon>Pygocentrus</taxon>
    </lineage>
</organism>
<feature type="transmembrane region" description="Helical" evidence="12">
    <location>
        <begin position="295"/>
        <end position="315"/>
    </location>
</feature>
<feature type="transmembrane region" description="Helical" evidence="12">
    <location>
        <begin position="55"/>
        <end position="78"/>
    </location>
</feature>
<evidence type="ECO:0000256" key="11">
    <source>
        <dbReference type="SAM" id="MobiDB-lite"/>
    </source>
</evidence>
<dbReference type="PANTHER" id="PTHR10519">
    <property type="entry name" value="GABA-B RECEPTOR"/>
    <property type="match status" value="1"/>
</dbReference>
<keyword evidence="9" id="KW-0807">Transducer</keyword>
<protein>
    <recommendedName>
        <fullName evidence="13">G-protein coupled receptors family 3 profile domain-containing protein</fullName>
    </recommendedName>
</protein>
<dbReference type="Ensembl" id="ENSPNAT00000023589.2">
    <property type="protein sequence ID" value="ENSPNAP00000015400.1"/>
    <property type="gene ID" value="ENSPNAG00000021434.2"/>
</dbReference>
<dbReference type="GO" id="GO:0004965">
    <property type="term" value="F:G protein-coupled GABA receptor activity"/>
    <property type="evidence" value="ECO:0007669"/>
    <property type="project" value="InterPro"/>
</dbReference>
<keyword evidence="15" id="KW-1185">Reference proteome</keyword>
<reference evidence="14" key="3">
    <citation type="submission" date="2025-09" db="UniProtKB">
        <authorList>
            <consortium name="Ensembl"/>
        </authorList>
    </citation>
    <scope>IDENTIFICATION</scope>
</reference>
<evidence type="ECO:0000256" key="2">
    <source>
        <dbReference type="ARBA" id="ARBA00008991"/>
    </source>
</evidence>
<evidence type="ECO:0000256" key="6">
    <source>
        <dbReference type="ARBA" id="ARBA00023136"/>
    </source>
</evidence>
<feature type="domain" description="G-protein coupled receptors family 3 profile" evidence="13">
    <location>
        <begin position="53"/>
        <end position="318"/>
    </location>
</feature>
<keyword evidence="5" id="KW-0297">G-protein coupled receptor</keyword>
<feature type="transmembrane region" description="Helical" evidence="12">
    <location>
        <begin position="90"/>
        <end position="110"/>
    </location>
</feature>
<keyword evidence="6 12" id="KW-0472">Membrane</keyword>
<dbReference type="RefSeq" id="XP_017568950.1">
    <property type="nucleotide sequence ID" value="XM_017713461.2"/>
</dbReference>
<dbReference type="PANTHER" id="PTHR10519:SF20">
    <property type="entry name" value="G-PROTEIN COUPLED RECEPTOR 156-RELATED"/>
    <property type="match status" value="1"/>
</dbReference>
<dbReference type="AlphaFoldDB" id="A0A3B4CVI9"/>
<evidence type="ECO:0000256" key="3">
    <source>
        <dbReference type="ARBA" id="ARBA00022692"/>
    </source>
</evidence>
<evidence type="ECO:0000256" key="8">
    <source>
        <dbReference type="ARBA" id="ARBA00023180"/>
    </source>
</evidence>
<dbReference type="GO" id="GO:0038039">
    <property type="term" value="C:G protein-coupled receptor heterodimeric complex"/>
    <property type="evidence" value="ECO:0007669"/>
    <property type="project" value="TreeGrafter"/>
</dbReference>
<proteinExistence type="inferred from homology"/>
<dbReference type="STRING" id="42514.ENSPNAP00000015400"/>
<feature type="coiled-coil region" evidence="10">
    <location>
        <begin position="362"/>
        <end position="396"/>
    </location>
</feature>
<keyword evidence="8" id="KW-0325">Glycoprotein</keyword>
<accession>A0A3B4CVI9</accession>
<dbReference type="GeneID" id="108436773"/>
<sequence>MELRPNCSAECEAGSCFIHPAVSNPHSWDILLRLCTLSTRLVEVQSRSLSPVLCAVVWMLLSCGILLALLFLIFTLRYKNNRIVKMSSPNLNALTLFGSILTYTSGFLFAIDDRSPLQTAGPRAVLQVRIWTLCIGSSLVFGPILGKTWRLYRVFTQRVPDKRVIIRDIQLMGLVALLILVDVVVLTAWGLTDPIKCSRSVSAVVKVAEFDVHYSLSQLDSCSSHYSDLWVILLSAVKGSLLLYGTYLAGLTSNVSLPPVNQSLTIMAAVCMVTMSTAVAVPVSCYLYAWPNLVYSVVSGAIFICTTAINCLLFVPQLTQWRQFEEEVNPHPSQMAKYFSSPSKSLRSMYSEDEIYYLLGENDSMKRLISEKNAVIDSLQEQVNNAKDKLLKLMSGSHLQDEGEMDSSTTNLNSCSTQTTVVPAEPPPSPLRDSDTSPSALSPPPYVPPPSLPSEPSLVPLYQALPGSSLAADAATSVPSPPPRSPDGASQNSQVGHFKLECESLTRNTDEAQQNVNTITPVEPGPSVTVNMASNSPVSLSNLQGSTALCPAWASVPQGDAAESTVSSGVAEVGRQGFVSSEQLQEILRDLSVNAVSTSLRSPCGVRRPSNPARDDLNALITFSPLSPLSPRSPLHFYFPSISPYMMRKRRPPFHTSRTGPPPYYYPGSAPPGCRRGSAPPSQERLKEHDSKTASSNVNQHPDSNNDQSEGDEEGNGAKGARSQHESRSGRRGPRRAHRRSSSVRHPRSPLAGHVEDTRATDPYSYSDSESSSSEDYCYYHRPYCEACLQNPYASSGSSSTSETSDSEFEELYRSSHPVVNFKEDLKPTFV</sequence>
<feature type="compositionally biased region" description="Polar residues" evidence="11">
    <location>
        <begin position="406"/>
        <end position="421"/>
    </location>
</feature>
<feature type="compositionally biased region" description="Pro residues" evidence="11">
    <location>
        <begin position="441"/>
        <end position="453"/>
    </location>
</feature>
<evidence type="ECO:0000256" key="4">
    <source>
        <dbReference type="ARBA" id="ARBA00022989"/>
    </source>
</evidence>
<comment type="subcellular location">
    <subcellularLocation>
        <location evidence="1">Membrane</location>
        <topology evidence="1">Multi-pass membrane protein</topology>
    </subcellularLocation>
</comment>
<dbReference type="OMA" id="TKIPACE"/>